<evidence type="ECO:0008006" key="3">
    <source>
        <dbReference type="Google" id="ProtNLM"/>
    </source>
</evidence>
<reference evidence="1 2" key="1">
    <citation type="submission" date="2019-10" db="EMBL/GenBank/DDBJ databases">
        <title>Nocardioides novel species isolated from the excrement of Marmot.</title>
        <authorList>
            <person name="Zhang G."/>
        </authorList>
    </citation>
    <scope>NUCLEOTIDE SEQUENCE [LARGE SCALE GENOMIC DNA]</scope>
    <source>
        <strain evidence="2">zg-579</strain>
    </source>
</reference>
<keyword evidence="2" id="KW-1185">Reference proteome</keyword>
<organism evidence="1 2">
    <name type="scientific">Nocardioides marmotae</name>
    <dbReference type="NCBI Taxonomy" id="2663857"/>
    <lineage>
        <taxon>Bacteria</taxon>
        <taxon>Bacillati</taxon>
        <taxon>Actinomycetota</taxon>
        <taxon>Actinomycetes</taxon>
        <taxon>Propionibacteriales</taxon>
        <taxon>Nocardioidaceae</taxon>
        <taxon>Nocardioides</taxon>
    </lineage>
</organism>
<dbReference type="InterPro" id="IPR036890">
    <property type="entry name" value="HATPase_C_sf"/>
</dbReference>
<name>A0A6I3J939_9ACTN</name>
<comment type="caution">
    <text evidence="1">The sequence shown here is derived from an EMBL/GenBank/DDBJ whole genome shotgun (WGS) entry which is preliminary data.</text>
</comment>
<protein>
    <recommendedName>
        <fullName evidence="3">ATP-binding protein</fullName>
    </recommendedName>
</protein>
<proteinExistence type="predicted"/>
<evidence type="ECO:0000313" key="2">
    <source>
        <dbReference type="Proteomes" id="UP000433406"/>
    </source>
</evidence>
<dbReference type="Gene3D" id="3.30.565.10">
    <property type="entry name" value="Histidine kinase-like ATPase, C-terminal domain"/>
    <property type="match status" value="1"/>
</dbReference>
<dbReference type="EMBL" id="WLCI01000003">
    <property type="protein sequence ID" value="MTB93980.1"/>
    <property type="molecule type" value="Genomic_DNA"/>
</dbReference>
<evidence type="ECO:0000313" key="1">
    <source>
        <dbReference type="EMBL" id="MTB93980.1"/>
    </source>
</evidence>
<dbReference type="Pfam" id="PF13589">
    <property type="entry name" value="HATPase_c_3"/>
    <property type="match status" value="1"/>
</dbReference>
<dbReference type="SUPFAM" id="SSF55874">
    <property type="entry name" value="ATPase domain of HSP90 chaperone/DNA topoisomerase II/histidine kinase"/>
    <property type="match status" value="1"/>
</dbReference>
<dbReference type="Proteomes" id="UP000433406">
    <property type="component" value="Unassembled WGS sequence"/>
</dbReference>
<accession>A0A6I3J939</accession>
<sequence>MLGLFPHMKYQPWYALGELVDNAIQSHLSNIDALREIDPGHVLEVSIEIDRAENGRITVSDNAAGISAADWGRAFKVAEPPSDASGLSQFGVGMKAACCWFARRWSVDTIALGAAEARAVTFDVPRIIESRDEQLEVEVRYADVRAHGTRVEMTDLYRPVAARTLGKIKEYLGGIYRQFLRRGDLVLTVNGEPLLYDEPPILKAPLYNDRGGEAHRWRQDVDLVLDSGRRVHGFVGIRETGASKSAGLALFYRGKVVTGSGEEFYKPVEIFGGGNTFASQRVFGELHMDDFSVTYTKDALVWYDEEEEFVAALRDALDREPWPLLRQANNFRKRDPELAGGESVSSALANIVSAFTDVEFELDPATSDDTWSEAPAGFAHLVEPLPLAPPEGRASASPPVDRSIEVSVRGTTWKVDLRLVADDKVSRWLTVFRTKDDQLTLTVNQSHPFMRAWCELPGQELEPVWRVAIALGLGQEMARMQGAHQPGLVTQNVNEVLRTVMSRKN</sequence>
<gene>
    <name evidence="1" type="ORF">GGQ22_02690</name>
</gene>
<dbReference type="AlphaFoldDB" id="A0A6I3J939"/>